<dbReference type="RefSeq" id="WP_152230499.1">
    <property type="nucleotide sequence ID" value="NZ_BAAAOT010000002.1"/>
</dbReference>
<evidence type="ECO:0000256" key="2">
    <source>
        <dbReference type="ARBA" id="ARBA00022723"/>
    </source>
</evidence>
<dbReference type="InterPro" id="IPR024079">
    <property type="entry name" value="MetalloPept_cat_dom_sf"/>
</dbReference>
<comment type="caution">
    <text evidence="7">The sequence shown here is derived from an EMBL/GenBank/DDBJ whole genome shotgun (WGS) entry which is preliminary data.</text>
</comment>
<evidence type="ECO:0000313" key="7">
    <source>
        <dbReference type="EMBL" id="MPV87878.1"/>
    </source>
</evidence>
<keyword evidence="1 7" id="KW-0645">Protease</keyword>
<feature type="compositionally biased region" description="Basic and acidic residues" evidence="5">
    <location>
        <begin position="8"/>
        <end position="21"/>
    </location>
</feature>
<evidence type="ECO:0000256" key="3">
    <source>
        <dbReference type="ARBA" id="ARBA00022801"/>
    </source>
</evidence>
<evidence type="ECO:0000256" key="1">
    <source>
        <dbReference type="ARBA" id="ARBA00022670"/>
    </source>
</evidence>
<accession>A0A7J9UTF2</accession>
<dbReference type="GO" id="GO:0008270">
    <property type="term" value="F:zinc ion binding"/>
    <property type="evidence" value="ECO:0007669"/>
    <property type="project" value="InterPro"/>
</dbReference>
<dbReference type="GO" id="GO:0006508">
    <property type="term" value="P:proteolysis"/>
    <property type="evidence" value="ECO:0007669"/>
    <property type="project" value="UniProtKB-KW"/>
</dbReference>
<dbReference type="Proteomes" id="UP000429644">
    <property type="component" value="Unassembled WGS sequence"/>
</dbReference>
<dbReference type="GO" id="GO:0004222">
    <property type="term" value="F:metalloendopeptidase activity"/>
    <property type="evidence" value="ECO:0007669"/>
    <property type="project" value="InterPro"/>
</dbReference>
<keyword evidence="7" id="KW-0482">Metalloprotease</keyword>
<keyword evidence="3" id="KW-0378">Hydrolase</keyword>
<dbReference type="Gene3D" id="3.40.390.10">
    <property type="entry name" value="Collagenase (Catalytic Domain)"/>
    <property type="match status" value="1"/>
</dbReference>
<name>A0A7J9UTF2_9MICO</name>
<dbReference type="Pfam" id="PF00413">
    <property type="entry name" value="Peptidase_M10"/>
    <property type="match status" value="1"/>
</dbReference>
<proteinExistence type="predicted"/>
<gene>
    <name evidence="7" type="ORF">GB882_04310</name>
</gene>
<dbReference type="GO" id="GO:0031012">
    <property type="term" value="C:extracellular matrix"/>
    <property type="evidence" value="ECO:0007669"/>
    <property type="project" value="InterPro"/>
</dbReference>
<dbReference type="InterPro" id="IPR001818">
    <property type="entry name" value="Pept_M10_metallopeptidase"/>
</dbReference>
<feature type="region of interest" description="Disordered" evidence="5">
    <location>
        <begin position="1"/>
        <end position="21"/>
    </location>
</feature>
<dbReference type="AlphaFoldDB" id="A0A7J9UTF2"/>
<reference evidence="7 8" key="1">
    <citation type="submission" date="2019-10" db="EMBL/GenBank/DDBJ databases">
        <title>Georgenia wutianyii sp. nov. and Georgenia yuyongxinii sp. nov. isolated from plateau pika (Ochotona curzoniae) in the Qinghai-Tibet plateau of China.</title>
        <authorList>
            <person name="Tian Z."/>
        </authorList>
    </citation>
    <scope>NUCLEOTIDE SEQUENCE [LARGE SCALE GENOMIC DNA]</scope>
    <source>
        <strain evidence="7 8">JCM 15130</strain>
    </source>
</reference>
<sequence>MTATQTDVDPKDSPEKPWRREGDAKVRVVFETHALSDRYRQMVTRAADIWSASPCIAAVAADRCAEGDNCVRVVEQKADGRSTDGEFKGKDGKKYRHGGKITLYTALLDRNTDQGALATVVHEMGHALGLVHRLDTASVMNSHTDQHTNPIPDATDFANLAVIYGREGPAQSALA</sequence>
<feature type="domain" description="Peptidase M10 metallopeptidase" evidence="6">
    <location>
        <begin position="113"/>
        <end position="164"/>
    </location>
</feature>
<organism evidence="7 8">
    <name type="scientific">Georgenia ruanii</name>
    <dbReference type="NCBI Taxonomy" id="348442"/>
    <lineage>
        <taxon>Bacteria</taxon>
        <taxon>Bacillati</taxon>
        <taxon>Actinomycetota</taxon>
        <taxon>Actinomycetes</taxon>
        <taxon>Micrococcales</taxon>
        <taxon>Bogoriellaceae</taxon>
        <taxon>Georgenia</taxon>
    </lineage>
</organism>
<keyword evidence="8" id="KW-1185">Reference proteome</keyword>
<dbReference type="OrthoDB" id="4956587at2"/>
<protein>
    <submittedName>
        <fullName evidence="7">Matrixin family metalloprotease</fullName>
    </submittedName>
</protein>
<evidence type="ECO:0000256" key="5">
    <source>
        <dbReference type="SAM" id="MobiDB-lite"/>
    </source>
</evidence>
<evidence type="ECO:0000256" key="4">
    <source>
        <dbReference type="ARBA" id="ARBA00022833"/>
    </source>
</evidence>
<keyword evidence="4" id="KW-0862">Zinc</keyword>
<keyword evidence="2" id="KW-0479">Metal-binding</keyword>
<dbReference type="EMBL" id="WHPD01000944">
    <property type="protein sequence ID" value="MPV87878.1"/>
    <property type="molecule type" value="Genomic_DNA"/>
</dbReference>
<dbReference type="SUPFAM" id="SSF55486">
    <property type="entry name" value="Metalloproteases ('zincins'), catalytic domain"/>
    <property type="match status" value="1"/>
</dbReference>
<evidence type="ECO:0000259" key="6">
    <source>
        <dbReference type="Pfam" id="PF00413"/>
    </source>
</evidence>
<evidence type="ECO:0000313" key="8">
    <source>
        <dbReference type="Proteomes" id="UP000429644"/>
    </source>
</evidence>